<feature type="region of interest" description="Disordered" evidence="2">
    <location>
        <begin position="10"/>
        <end position="66"/>
    </location>
</feature>
<comment type="caution">
    <text evidence="3">The sequence shown here is derived from an EMBL/GenBank/DDBJ whole genome shotgun (WGS) entry which is preliminary data.</text>
</comment>
<feature type="coiled-coil region" evidence="1">
    <location>
        <begin position="484"/>
        <end position="511"/>
    </location>
</feature>
<evidence type="ECO:0000256" key="1">
    <source>
        <dbReference type="SAM" id="Coils"/>
    </source>
</evidence>
<evidence type="ECO:0000313" key="4">
    <source>
        <dbReference type="Proteomes" id="UP000371977"/>
    </source>
</evidence>
<organism evidence="3 4">
    <name type="scientific">Weissella muntiaci</name>
    <dbReference type="NCBI Taxonomy" id="2508881"/>
    <lineage>
        <taxon>Bacteria</taxon>
        <taxon>Bacillati</taxon>
        <taxon>Bacillota</taxon>
        <taxon>Bacilli</taxon>
        <taxon>Lactobacillales</taxon>
        <taxon>Lactobacillaceae</taxon>
        <taxon>Weissella</taxon>
    </lineage>
</organism>
<dbReference type="EMBL" id="SDGZ01000015">
    <property type="protein sequence ID" value="TYC48931.1"/>
    <property type="molecule type" value="Genomic_DNA"/>
</dbReference>
<evidence type="ECO:0000256" key="2">
    <source>
        <dbReference type="SAM" id="MobiDB-lite"/>
    </source>
</evidence>
<feature type="compositionally biased region" description="Polar residues" evidence="2">
    <location>
        <begin position="37"/>
        <end position="48"/>
    </location>
</feature>
<dbReference type="Proteomes" id="UP000371977">
    <property type="component" value="Unassembled WGS sequence"/>
</dbReference>
<protein>
    <submittedName>
        <fullName evidence="3">Uncharacterized protein</fullName>
    </submittedName>
</protein>
<dbReference type="AlphaFoldDB" id="A0A6C2C4P5"/>
<gene>
    <name evidence="3" type="ORF">ESZ50_06665</name>
</gene>
<feature type="coiled-coil region" evidence="1">
    <location>
        <begin position="169"/>
        <end position="196"/>
    </location>
</feature>
<proteinExistence type="predicted"/>
<evidence type="ECO:0000313" key="3">
    <source>
        <dbReference type="EMBL" id="TYC48931.1"/>
    </source>
</evidence>
<reference evidence="3 4" key="1">
    <citation type="submission" date="2019-01" db="EMBL/GenBank/DDBJ databases">
        <title>Weissella sp. nov., a novel lactic acid bacterium isolated from animal feces.</title>
        <authorList>
            <person name="Wang L.-T."/>
        </authorList>
    </citation>
    <scope>NUCLEOTIDE SEQUENCE [LARGE SCALE GENOMIC DNA]</scope>
    <source>
        <strain evidence="3 4">8H-2</strain>
    </source>
</reference>
<feature type="coiled-coil region" evidence="1">
    <location>
        <begin position="801"/>
        <end position="835"/>
    </location>
</feature>
<keyword evidence="1" id="KW-0175">Coiled coil</keyword>
<sequence>MSKFREIFSNFRDPVSLPTAEGKEASLSVKTEKTDSEQSVQMEQTTSDDLIVEQADSKSEGTNMPETLEATLVEKDQMTVAYDTDWANAAQSENVADQEKMMAPVEEPVTEVEQSSEDITMTAELEEAKVAESKEAYQRDLDAYFAEKQQYLTQVDEYNADFKSYQALLEQFDAILATLNKKRTDYRDELAAFETSEAVYQDQYRDYQKLAKIFAEGKVDQYDAQTELEIKKELLVQQESQVQGLMQSYVQKDAEYHQLKNGNEELAQSLEQTHAAYLQLSAVYEALHQRYLAEEQAFNSAKIEYLDADQRITRWHRLNQSLTKTRSSKQSKEAELENIEELVTAQQQQVDINQASYDFVAPNFKMVVAQYEEFLKKFQETKGEYIGLRHAYDEADIQYNEIKKSYDEASELKDTKQQHLLELLRTGVEDVAVQKEAARKNLLPVEQEYQLDDQIFQEVTQSFIAMKALFDNKYATFTSSDEQLKKVQLAKEKVTAAIQHLNERYDQLLATQSLDEQQAEQAKVNFVQLKDDYLAIKADFDPLKGEHFQVKNRYLEAETVWKAAQGNFDEKTKLADATKVELDQLKGWLDAAEQEKGKVEESIDGVAQKITTTTDLLQSTQIKSQNLFNEIHATYQENQSKYQSLQGKYEGIEAYFDEHRPLHEQTVELQQQLIEKYEKVAAAFSPLMEQYSALTGFDAEYGNKFKLDLEHYQAEKTYYDRVNVFYLDAQVAYKELTDYRLSFNQTLDEMKKFIYPSGQLSFPINEATGDNYVDEFNIPELLAVGDEGFKLKSTPKVSDWLADFQTINENLKGNVQELEQRLAKYEEKANAFLKAGGDRIAQLNEGVVPHLGTEIKLFHLGLEGQVEQWQTEYRKRETLFANVVQSYQTTMQNNNALKRKIALELSGKEGLGTIIDSINSLANYSDIYNSNFRNISPISQYTGLSVTELKKPQTLGWLQEKIQTAYFDRINALIDSQVDQISQDFAGAIHDYNTSIAKLKDELKAMGEVTKIGVSAVKMEDFSFDGEKVKAHYQKALEKNVELLRSVLSEDSSLIDVIRRVQNFERIANPLILDDWDNVLAFSDVDLTFDDSQLDVSIFIGEFMMIEAPEAPEKIDVLGELPEQIDQPSLVQAYTPQLHQPKAVEEKQIQPIV</sequence>
<name>A0A6C2C4P5_9LACO</name>
<keyword evidence="4" id="KW-1185">Reference proteome</keyword>
<feature type="coiled-coil region" evidence="1">
    <location>
        <begin position="322"/>
        <end position="349"/>
    </location>
</feature>
<accession>A0A6C2C4P5</accession>